<dbReference type="GO" id="GO:1990481">
    <property type="term" value="P:mRNA pseudouridine synthesis"/>
    <property type="evidence" value="ECO:0007669"/>
    <property type="project" value="TreeGrafter"/>
</dbReference>
<dbReference type="HAMAP" id="MF_01080">
    <property type="entry name" value="TruB_bact"/>
    <property type="match status" value="1"/>
</dbReference>
<comment type="caution">
    <text evidence="7">The sequence shown here is derived from an EMBL/GenBank/DDBJ whole genome shotgun (WGS) entry which is preliminary data.</text>
</comment>
<dbReference type="Gene3D" id="3.30.2350.10">
    <property type="entry name" value="Pseudouridine synthase"/>
    <property type="match status" value="1"/>
</dbReference>
<evidence type="ECO:0000256" key="3">
    <source>
        <dbReference type="ARBA" id="ARBA00022694"/>
    </source>
</evidence>
<keyword evidence="3 5" id="KW-0819">tRNA processing</keyword>
<dbReference type="AlphaFoldDB" id="A0A847D1U6"/>
<organism evidence="7 8">
    <name type="scientific">Candidatus Dojkabacteria bacterium</name>
    <dbReference type="NCBI Taxonomy" id="2099670"/>
    <lineage>
        <taxon>Bacteria</taxon>
        <taxon>Candidatus Dojkabacteria</taxon>
    </lineage>
</organism>
<dbReference type="SUPFAM" id="SSF55120">
    <property type="entry name" value="Pseudouridine synthase"/>
    <property type="match status" value="1"/>
</dbReference>
<dbReference type="InterPro" id="IPR020103">
    <property type="entry name" value="PsdUridine_synth_cat_dom_sf"/>
</dbReference>
<dbReference type="PANTHER" id="PTHR13767:SF2">
    <property type="entry name" value="PSEUDOURIDYLATE SYNTHASE TRUB1"/>
    <property type="match status" value="1"/>
</dbReference>
<comment type="function">
    <text evidence="5">Responsible for synthesis of pseudouridine from uracil-55 in the psi GC loop of transfer RNAs.</text>
</comment>
<dbReference type="Proteomes" id="UP000545876">
    <property type="component" value="Unassembled WGS sequence"/>
</dbReference>
<proteinExistence type="inferred from homology"/>
<dbReference type="InterPro" id="IPR014780">
    <property type="entry name" value="tRNA_psdUridine_synth_TruB"/>
</dbReference>
<evidence type="ECO:0000256" key="1">
    <source>
        <dbReference type="ARBA" id="ARBA00000385"/>
    </source>
</evidence>
<dbReference type="EMBL" id="JAAZBX010000007">
    <property type="protein sequence ID" value="NLD25420.1"/>
    <property type="molecule type" value="Genomic_DNA"/>
</dbReference>
<reference evidence="7 8" key="1">
    <citation type="journal article" date="2020" name="Biotechnol. Biofuels">
        <title>New insights from the biogas microbiome by comprehensive genome-resolved metagenomics of nearly 1600 species originating from multiple anaerobic digesters.</title>
        <authorList>
            <person name="Campanaro S."/>
            <person name="Treu L."/>
            <person name="Rodriguez-R L.M."/>
            <person name="Kovalovszki A."/>
            <person name="Ziels R.M."/>
            <person name="Maus I."/>
            <person name="Zhu X."/>
            <person name="Kougias P.G."/>
            <person name="Basile A."/>
            <person name="Luo G."/>
            <person name="Schluter A."/>
            <person name="Konstantinidis K.T."/>
            <person name="Angelidaki I."/>
        </authorList>
    </citation>
    <scope>NUCLEOTIDE SEQUENCE [LARGE SCALE GENOMIC DNA]</scope>
    <source>
        <strain evidence="7">AS06rmzACSIP_65</strain>
    </source>
</reference>
<evidence type="ECO:0000256" key="5">
    <source>
        <dbReference type="HAMAP-Rule" id="MF_01080"/>
    </source>
</evidence>
<evidence type="ECO:0000259" key="6">
    <source>
        <dbReference type="Pfam" id="PF01509"/>
    </source>
</evidence>
<dbReference type="PANTHER" id="PTHR13767">
    <property type="entry name" value="TRNA-PSEUDOURIDINE SYNTHASE"/>
    <property type="match status" value="1"/>
</dbReference>
<sequence>MIDGILLIDKEKGITSYDVIRKLKRILPKGQKIGHAGTLDPFATGLLIVLLGKATKKMEEILHLEKGYQVKAEFGYATDSQDETGKKVIQDNKGLVVSRNTLEEIIHKKFLGEIQQIPSSYSAIKINGKKAYEYARAGKEVQISPRIIKILEFSCIEYSWPFVTFNIFCSSGTYIRTLINDLGIESGAYATSVDLRRFKIGKYLLEEALSSEEISEENTDTVLNKIINLNNK</sequence>
<comment type="similarity">
    <text evidence="2 5">Belongs to the pseudouridine synthase TruB family. Type 1 subfamily.</text>
</comment>
<dbReference type="GO" id="GO:0003723">
    <property type="term" value="F:RNA binding"/>
    <property type="evidence" value="ECO:0007669"/>
    <property type="project" value="InterPro"/>
</dbReference>
<dbReference type="EC" id="5.4.99.25" evidence="5"/>
<dbReference type="GO" id="GO:0160148">
    <property type="term" value="F:tRNA pseudouridine(55) synthase activity"/>
    <property type="evidence" value="ECO:0007669"/>
    <property type="project" value="UniProtKB-EC"/>
</dbReference>
<dbReference type="InterPro" id="IPR002501">
    <property type="entry name" value="PsdUridine_synth_N"/>
</dbReference>
<accession>A0A847D1U6</accession>
<evidence type="ECO:0000313" key="7">
    <source>
        <dbReference type="EMBL" id="NLD25420.1"/>
    </source>
</evidence>
<feature type="domain" description="Pseudouridine synthase II N-terminal" evidence="6">
    <location>
        <begin position="26"/>
        <end position="175"/>
    </location>
</feature>
<dbReference type="CDD" id="cd02573">
    <property type="entry name" value="PseudoU_synth_EcTruB"/>
    <property type="match status" value="1"/>
</dbReference>
<comment type="catalytic activity">
    <reaction evidence="1 5">
        <text>uridine(55) in tRNA = pseudouridine(55) in tRNA</text>
        <dbReference type="Rhea" id="RHEA:42532"/>
        <dbReference type="Rhea" id="RHEA-COMP:10101"/>
        <dbReference type="Rhea" id="RHEA-COMP:10102"/>
        <dbReference type="ChEBI" id="CHEBI:65314"/>
        <dbReference type="ChEBI" id="CHEBI:65315"/>
        <dbReference type="EC" id="5.4.99.25"/>
    </reaction>
</comment>
<dbReference type="GO" id="GO:0031119">
    <property type="term" value="P:tRNA pseudouridine synthesis"/>
    <property type="evidence" value="ECO:0007669"/>
    <property type="project" value="UniProtKB-UniRule"/>
</dbReference>
<feature type="active site" description="Nucleophile" evidence="5">
    <location>
        <position position="40"/>
    </location>
</feature>
<gene>
    <name evidence="5 7" type="primary">truB</name>
    <name evidence="7" type="ORF">GX656_02160</name>
</gene>
<keyword evidence="4 5" id="KW-0413">Isomerase</keyword>
<name>A0A847D1U6_9BACT</name>
<dbReference type="NCBIfam" id="TIGR00431">
    <property type="entry name" value="TruB"/>
    <property type="match status" value="1"/>
</dbReference>
<protein>
    <recommendedName>
        <fullName evidence="5">tRNA pseudouridine synthase B</fullName>
        <ecNumber evidence="5">5.4.99.25</ecNumber>
    </recommendedName>
    <alternativeName>
        <fullName evidence="5">tRNA pseudouridine(55) synthase</fullName>
        <shortName evidence="5">Psi55 synthase</shortName>
    </alternativeName>
    <alternativeName>
        <fullName evidence="5">tRNA pseudouridylate synthase</fullName>
    </alternativeName>
    <alternativeName>
        <fullName evidence="5">tRNA-uridine isomerase</fullName>
    </alternativeName>
</protein>
<dbReference type="Pfam" id="PF01509">
    <property type="entry name" value="TruB_N"/>
    <property type="match status" value="1"/>
</dbReference>
<evidence type="ECO:0000313" key="8">
    <source>
        <dbReference type="Proteomes" id="UP000545876"/>
    </source>
</evidence>
<evidence type="ECO:0000256" key="4">
    <source>
        <dbReference type="ARBA" id="ARBA00023235"/>
    </source>
</evidence>
<evidence type="ECO:0000256" key="2">
    <source>
        <dbReference type="ARBA" id="ARBA00005642"/>
    </source>
</evidence>